<gene>
    <name evidence="4" type="ORF">Tci_342405</name>
</gene>
<evidence type="ECO:0000256" key="2">
    <source>
        <dbReference type="SAM" id="MobiDB-lite"/>
    </source>
</evidence>
<dbReference type="Gene3D" id="3.60.10.10">
    <property type="entry name" value="Endonuclease/exonuclease/phosphatase"/>
    <property type="match status" value="1"/>
</dbReference>
<comment type="caution">
    <text evidence="4">The sequence shown here is derived from an EMBL/GenBank/DDBJ whole genome shotgun (WGS) entry which is preliminary data.</text>
</comment>
<keyword evidence="4" id="KW-0808">Transferase</keyword>
<dbReference type="SUPFAM" id="SSF56219">
    <property type="entry name" value="DNase I-like"/>
    <property type="match status" value="1"/>
</dbReference>
<dbReference type="CDD" id="cd00590">
    <property type="entry name" value="RRM_SF"/>
    <property type="match status" value="1"/>
</dbReference>
<keyword evidence="1" id="KW-0694">RNA-binding</keyword>
<name>A0A699HAN3_TANCI</name>
<dbReference type="InterPro" id="IPR012677">
    <property type="entry name" value="Nucleotide-bd_a/b_plait_sf"/>
</dbReference>
<dbReference type="InterPro" id="IPR035979">
    <property type="entry name" value="RBD_domain_sf"/>
</dbReference>
<dbReference type="InterPro" id="IPR000477">
    <property type="entry name" value="RT_dom"/>
</dbReference>
<sequence>MTSDHQRRSTVSNEDRIQKISHSIFVTNFPDSINSRDLWRECSAYGTVVDVFIPLKKSQAGKRFAFVRFIEVFSLDHLVNNLRTIWIGRHHLYANQVRFERPHKPTFPFLNGKTKDSNNGHSSPGHRMVSGSAGSYANAINGVPSSATPGSLISSSLALVLDENCIIERDFSKYAMGKVKDVHSISNIQIMLHDEGFADIKPKYMGGLWVMLEFEKEETKANPLTHTEVNSWFHVIQDVPQDFLVMNGEMLNIEDTYVASFGRKRVCILTKYHVSILESFKIIVKGKVFMIRAKELFMWSPSFSVSKETLCTSNDETVQGVAETIFDDNSVSAKCYSGDLGKQKSEDPFEIYDLLKKRKSSGEPQVSSPSLSHPPGFTPVDHEIMMDNDHAKGGVNDVDVEVLNSPQVVRMEVPSGFLRQSVESKGGSVLGVLEEVIRVGQAMGYSMEGCEKDIEAIIGNQRDEMPVYKRDLWEYMSTLIGRWNGKVILMGDFNEVHFRGERHGSVFNQSGARVFNHFISTSGLVDVKLEGFSFTWSHPSAIKMSNLDRFLVSEGVVSLFPSITAICLDQHLSDHRPILLRDVQLDFGPVPNGMIRFKKKLQDLKSIIRQWLKDKRILLSSSKQAIKDELHDIDKELDLGVVADTSLARRLELKGQLHDIKEKEVADFIQKSKNDPRAVKEAFHNHFETRFKEPTSSGLEINFPFPNRLSQDQANELERIVSRDEIRMEVWNYGNNKSPGPDGYTFEFFKKYWGFIGPDFCEAVEHFFVHEAFSKGCNSFFIALIPKVMDAKLVTDFRPISLIGCVYKVVTKIMASCLALVISNIVPNTQSAFVSKRQILDGPFIINEILHCCKRKYKKAMFFKVDFAKAYDSVRWDYLFDVLEAFGFGLTWCQWIRGTCCFTKASILVNGSPSNEFHFHYGLKQCDPLALLLFILVMESLHLSFSRVVEAGIFKAIRLNSSLSLSHLFYADDALIIGEWSSENLRVGVSRSDIETAASSIGCSIMGNQFCYFGVMVGGNMSRHKAWADVVFKLRSRLSKWKAKTLSIGGRLTLLKSVLGASPLHNMSIFKAPKGVSSFFALNRALLLKWVWRLLSQDGSFWFQVIQALYGSNIASHSVHTASNWCSILREMHLLKSKGFDFLSLCSKRVGDGNTTSFWLDIWKGDSTLRDIFPRMFALEMDKQITVAAKMVARVDASFRRPVPGGIEHDQLNELRSCIDSVSLSFSHDRWVCNASGDGNFRVKDIRNSIDDFILPSWSEPTRWVKFIPIKINIFVWRARRDCLPTRAHLIRRGVSMEFIDCPICGSHVEDVHHILFQCDLAQAVLRRICRWWDLDWQICSSFSNWNTWFANIKLASNNKRLLEGVFYVAWWSIWVFRNRLLFHDKLPSRSR</sequence>
<feature type="domain" description="RRM" evidence="3">
    <location>
        <begin position="22"/>
        <end position="104"/>
    </location>
</feature>
<dbReference type="PANTHER" id="PTHR33116:SF79">
    <property type="entry name" value="REVERSE TRANSCRIPTASE DOMAIN, ZINC FINGER, CCHC-TYPE-RELATED"/>
    <property type="match status" value="1"/>
</dbReference>
<evidence type="ECO:0000259" key="3">
    <source>
        <dbReference type="PROSITE" id="PS50102"/>
    </source>
</evidence>
<dbReference type="Pfam" id="PF13966">
    <property type="entry name" value="zf-RVT"/>
    <property type="match status" value="1"/>
</dbReference>
<dbReference type="SUPFAM" id="SSF54928">
    <property type="entry name" value="RNA-binding domain, RBD"/>
    <property type="match status" value="1"/>
</dbReference>
<keyword evidence="4" id="KW-0548">Nucleotidyltransferase</keyword>
<dbReference type="Pfam" id="PF00076">
    <property type="entry name" value="RRM_1"/>
    <property type="match status" value="1"/>
</dbReference>
<evidence type="ECO:0000256" key="1">
    <source>
        <dbReference type="PROSITE-ProRule" id="PRU00176"/>
    </source>
</evidence>
<dbReference type="GO" id="GO:0003723">
    <property type="term" value="F:RNA binding"/>
    <property type="evidence" value="ECO:0007669"/>
    <property type="project" value="UniProtKB-UniRule"/>
</dbReference>
<dbReference type="CDD" id="cd01650">
    <property type="entry name" value="RT_nLTR_like"/>
    <property type="match status" value="1"/>
</dbReference>
<dbReference type="InterPro" id="IPR000504">
    <property type="entry name" value="RRM_dom"/>
</dbReference>
<feature type="region of interest" description="Disordered" evidence="2">
    <location>
        <begin position="108"/>
        <end position="128"/>
    </location>
</feature>
<dbReference type="SMART" id="SM00360">
    <property type="entry name" value="RRM"/>
    <property type="match status" value="1"/>
</dbReference>
<dbReference type="InterPro" id="IPR036691">
    <property type="entry name" value="Endo/exonu/phosph_ase_sf"/>
</dbReference>
<organism evidence="4">
    <name type="scientific">Tanacetum cinerariifolium</name>
    <name type="common">Dalmatian daisy</name>
    <name type="synonym">Chrysanthemum cinerariifolium</name>
    <dbReference type="NCBI Taxonomy" id="118510"/>
    <lineage>
        <taxon>Eukaryota</taxon>
        <taxon>Viridiplantae</taxon>
        <taxon>Streptophyta</taxon>
        <taxon>Embryophyta</taxon>
        <taxon>Tracheophyta</taxon>
        <taxon>Spermatophyta</taxon>
        <taxon>Magnoliopsida</taxon>
        <taxon>eudicotyledons</taxon>
        <taxon>Gunneridae</taxon>
        <taxon>Pentapetalae</taxon>
        <taxon>asterids</taxon>
        <taxon>campanulids</taxon>
        <taxon>Asterales</taxon>
        <taxon>Asteraceae</taxon>
        <taxon>Asteroideae</taxon>
        <taxon>Anthemideae</taxon>
        <taxon>Anthemidinae</taxon>
        <taxon>Tanacetum</taxon>
    </lineage>
</organism>
<keyword evidence="4" id="KW-0695">RNA-directed DNA polymerase</keyword>
<dbReference type="Pfam" id="PF00078">
    <property type="entry name" value="RVT_1"/>
    <property type="match status" value="1"/>
</dbReference>
<evidence type="ECO:0000313" key="4">
    <source>
        <dbReference type="EMBL" id="GEX70430.1"/>
    </source>
</evidence>
<dbReference type="Gene3D" id="3.30.70.330">
    <property type="match status" value="1"/>
</dbReference>
<dbReference type="PANTHER" id="PTHR33116">
    <property type="entry name" value="REVERSE TRANSCRIPTASE ZINC-BINDING DOMAIN-CONTAINING PROTEIN-RELATED-RELATED"/>
    <property type="match status" value="1"/>
</dbReference>
<accession>A0A699HAN3</accession>
<reference evidence="4" key="1">
    <citation type="journal article" date="2019" name="Sci. Rep.">
        <title>Draft genome of Tanacetum cinerariifolium, the natural source of mosquito coil.</title>
        <authorList>
            <person name="Yamashiro T."/>
            <person name="Shiraishi A."/>
            <person name="Satake H."/>
            <person name="Nakayama K."/>
        </authorList>
    </citation>
    <scope>NUCLEOTIDE SEQUENCE</scope>
</reference>
<dbReference type="InterPro" id="IPR026960">
    <property type="entry name" value="RVT-Znf"/>
</dbReference>
<dbReference type="EMBL" id="BKCJ010124702">
    <property type="protein sequence ID" value="GEX70430.1"/>
    <property type="molecule type" value="Genomic_DNA"/>
</dbReference>
<dbReference type="PROSITE" id="PS50102">
    <property type="entry name" value="RRM"/>
    <property type="match status" value="1"/>
</dbReference>
<dbReference type="GO" id="GO:0003964">
    <property type="term" value="F:RNA-directed DNA polymerase activity"/>
    <property type="evidence" value="ECO:0007669"/>
    <property type="project" value="UniProtKB-KW"/>
</dbReference>
<protein>
    <submittedName>
        <fullName evidence="4">RNA-directed DNA polymerase, eukaryota</fullName>
    </submittedName>
</protein>
<proteinExistence type="predicted"/>